<protein>
    <submittedName>
        <fullName evidence="1">Uncharacterized protein</fullName>
    </submittedName>
</protein>
<organism evidence="1 2">
    <name type="scientific">Legionella spiritensis</name>
    <dbReference type="NCBI Taxonomy" id="452"/>
    <lineage>
        <taxon>Bacteria</taxon>
        <taxon>Pseudomonadati</taxon>
        <taxon>Pseudomonadota</taxon>
        <taxon>Gammaproteobacteria</taxon>
        <taxon>Legionellales</taxon>
        <taxon>Legionellaceae</taxon>
        <taxon>Legionella</taxon>
    </lineage>
</organism>
<keyword evidence="2" id="KW-1185">Reference proteome</keyword>
<dbReference type="STRING" id="452.Lspi_1564"/>
<name>A0A0W0Z4L7_LEGSP</name>
<evidence type="ECO:0000313" key="1">
    <source>
        <dbReference type="EMBL" id="KTD64045.1"/>
    </source>
</evidence>
<comment type="caution">
    <text evidence="1">The sequence shown here is derived from an EMBL/GenBank/DDBJ whole genome shotgun (WGS) entry which is preliminary data.</text>
</comment>
<dbReference type="PATRIC" id="fig|452.5.peg.1722"/>
<accession>A0A0W0Z4L7</accession>
<proteinExistence type="predicted"/>
<dbReference type="OrthoDB" id="1986818at2"/>
<reference evidence="1 2" key="1">
    <citation type="submission" date="2015-11" db="EMBL/GenBank/DDBJ databases">
        <title>Genomic analysis of 38 Legionella species identifies large and diverse effector repertoires.</title>
        <authorList>
            <person name="Burstein D."/>
            <person name="Amaro F."/>
            <person name="Zusman T."/>
            <person name="Lifshitz Z."/>
            <person name="Cohen O."/>
            <person name="Gilbert J.A."/>
            <person name="Pupko T."/>
            <person name="Shuman H.A."/>
            <person name="Segal G."/>
        </authorList>
    </citation>
    <scope>NUCLEOTIDE SEQUENCE [LARGE SCALE GENOMIC DNA]</scope>
    <source>
        <strain evidence="1 2">Mt.St.Helens-9</strain>
    </source>
</reference>
<dbReference type="RefSeq" id="WP_058483480.1">
    <property type="nucleotide sequence ID" value="NZ_CAAAII010000001.1"/>
</dbReference>
<gene>
    <name evidence="1" type="ORF">Lspi_1564</name>
</gene>
<dbReference type="Proteomes" id="UP000054877">
    <property type="component" value="Unassembled WGS sequence"/>
</dbReference>
<dbReference type="EMBL" id="LNYX01000014">
    <property type="protein sequence ID" value="KTD64045.1"/>
    <property type="molecule type" value="Genomic_DNA"/>
</dbReference>
<evidence type="ECO:0000313" key="2">
    <source>
        <dbReference type="Proteomes" id="UP000054877"/>
    </source>
</evidence>
<dbReference type="AlphaFoldDB" id="A0A0W0Z4L7"/>
<sequence>MSYQFHHVGIPVTEVQPNERYSPVFKMHTSGGQAPGRIQYHRFEKDCPLHPLIQTKPHVAFKVPSIDEAIKGKHVILEPYYPFERFKVAMIEDNGLPVEFIETDLSEEDIWGDTVYKNSAIYPDKPGS</sequence>